<dbReference type="Proteomes" id="UP000830434">
    <property type="component" value="Chromosome"/>
</dbReference>
<name>A0A8U0ID06_9EURY</name>
<proteinExistence type="predicted"/>
<dbReference type="GeneID" id="72190100"/>
<reference evidence="2" key="1">
    <citation type="submission" date="2022-04" db="EMBL/GenBank/DDBJ databases">
        <title>Diverse halophilic archaea isolated from saline environments.</title>
        <authorList>
            <person name="Cui H.-L."/>
        </authorList>
    </citation>
    <scope>NUCLEOTIDE SEQUENCE</scope>
    <source>
        <strain evidence="2">XZYJT40</strain>
    </source>
</reference>
<protein>
    <submittedName>
        <fullName evidence="2">Uncharacterized protein</fullName>
    </submittedName>
</protein>
<organism evidence="2 3">
    <name type="scientific">Halorussus gelatinilyticus</name>
    <dbReference type="NCBI Taxonomy" id="2937524"/>
    <lineage>
        <taxon>Archaea</taxon>
        <taxon>Methanobacteriati</taxon>
        <taxon>Methanobacteriota</taxon>
        <taxon>Stenosarchaea group</taxon>
        <taxon>Halobacteria</taxon>
        <taxon>Halobacteriales</taxon>
        <taxon>Haladaptataceae</taxon>
        <taxon>Halorussus</taxon>
    </lineage>
</organism>
<keyword evidence="3" id="KW-1185">Reference proteome</keyword>
<feature type="compositionally biased region" description="Basic and acidic residues" evidence="1">
    <location>
        <begin position="1"/>
        <end position="19"/>
    </location>
</feature>
<evidence type="ECO:0000313" key="2">
    <source>
        <dbReference type="EMBL" id="UPV98777.1"/>
    </source>
</evidence>
<evidence type="ECO:0000256" key="1">
    <source>
        <dbReference type="SAM" id="MobiDB-lite"/>
    </source>
</evidence>
<accession>A0A8U0ID06</accession>
<gene>
    <name evidence="2" type="ORF">M0R88_09555</name>
</gene>
<evidence type="ECO:0000313" key="3">
    <source>
        <dbReference type="Proteomes" id="UP000830434"/>
    </source>
</evidence>
<dbReference type="RefSeq" id="WP_248653284.1">
    <property type="nucleotide sequence ID" value="NZ_CP096658.1"/>
</dbReference>
<dbReference type="EMBL" id="CP096658">
    <property type="protein sequence ID" value="UPV98777.1"/>
    <property type="molecule type" value="Genomic_DNA"/>
</dbReference>
<feature type="region of interest" description="Disordered" evidence="1">
    <location>
        <begin position="1"/>
        <end position="29"/>
    </location>
</feature>
<sequence>MGLKLHFHDSTGKKGHVEVSDGEYNSGYDGKSDAIQRLLQDAKELTVKRKNGTVVTPMDNDSEIPDEVLANVVLTWEDREATVHEKFTHVLQRIDNLSEVETSKVTTDTE</sequence>
<dbReference type="KEGG" id="haxz:M0R88_09555"/>
<dbReference type="AlphaFoldDB" id="A0A8U0ID06"/>